<dbReference type="RefSeq" id="WP_242162438.1">
    <property type="nucleotide sequence ID" value="NZ_JAJMLW010000001.1"/>
</dbReference>
<evidence type="ECO:0000256" key="1">
    <source>
        <dbReference type="SAM" id="SignalP"/>
    </source>
</evidence>
<comment type="caution">
    <text evidence="2">The sequence shown here is derived from an EMBL/GenBank/DDBJ whole genome shotgun (WGS) entry which is preliminary data.</text>
</comment>
<feature type="chain" id="PRO_5047449973" evidence="1">
    <location>
        <begin position="27"/>
        <end position="262"/>
    </location>
</feature>
<evidence type="ECO:0000313" key="2">
    <source>
        <dbReference type="EMBL" id="MCI2240828.1"/>
    </source>
</evidence>
<reference evidence="2" key="1">
    <citation type="submission" date="2021-11" db="EMBL/GenBank/DDBJ databases">
        <title>A Novel Adlercreutzia Species, isolated from a Allomyrina dichotoma larva feces.</title>
        <authorList>
            <person name="Suh M.K."/>
        </authorList>
    </citation>
    <scope>NUCLEOTIDE SEQUENCE</scope>
    <source>
        <strain evidence="2">JBNU-10</strain>
    </source>
</reference>
<accession>A0ABS9WDA6</accession>
<proteinExistence type="predicted"/>
<evidence type="ECO:0000313" key="3">
    <source>
        <dbReference type="Proteomes" id="UP001430755"/>
    </source>
</evidence>
<sequence length="262" mass="27855">MVARRKNTGRGFVGVFAAVACASLFAAGCFGFGIASAGSAGADATSFGLGGTSDAVVLQVSDAPTQAAAPAVSEGLAIQSGAQRDVSQGYQEIEAEEEAARIAAEQERIAKEKACLQQVADAKAAYLARYGSLPVADVDFSMGRDAFIAEWTDRINDYLAGFPLAGHGETFATAAWDYGVDPRWSPAISNTESTRGSVCFSPYNAWGWGQSAWSDWDSAIRAHVKGLANGYGYTISYANAMKYCPPNYDNWYRDTRNEMGKI</sequence>
<organism evidence="2 3">
    <name type="scientific">Adlercreutzia faecimuris</name>
    <dbReference type="NCBI Taxonomy" id="2897341"/>
    <lineage>
        <taxon>Bacteria</taxon>
        <taxon>Bacillati</taxon>
        <taxon>Actinomycetota</taxon>
        <taxon>Coriobacteriia</taxon>
        <taxon>Eggerthellales</taxon>
        <taxon>Eggerthellaceae</taxon>
        <taxon>Adlercreutzia</taxon>
    </lineage>
</organism>
<gene>
    <name evidence="2" type="ORF">LPT13_00440</name>
</gene>
<feature type="signal peptide" evidence="1">
    <location>
        <begin position="1"/>
        <end position="26"/>
    </location>
</feature>
<name>A0ABS9WDA6_9ACTN</name>
<dbReference type="EMBL" id="JAJMLW010000001">
    <property type="protein sequence ID" value="MCI2240828.1"/>
    <property type="molecule type" value="Genomic_DNA"/>
</dbReference>
<keyword evidence="3" id="KW-1185">Reference proteome</keyword>
<keyword evidence="1" id="KW-0732">Signal</keyword>
<dbReference type="Proteomes" id="UP001430755">
    <property type="component" value="Unassembled WGS sequence"/>
</dbReference>
<protein>
    <submittedName>
        <fullName evidence="2">CMP-2-keto-3-deoxyoctulosonic acid synthetase</fullName>
    </submittedName>
</protein>
<dbReference type="PROSITE" id="PS51257">
    <property type="entry name" value="PROKAR_LIPOPROTEIN"/>
    <property type="match status" value="1"/>
</dbReference>